<keyword evidence="2" id="KW-1185">Reference proteome</keyword>
<gene>
    <name evidence="1" type="ORF">CLIB1444_09S04302</name>
</gene>
<name>A0ACA9YCI2_9ASCO</name>
<dbReference type="Proteomes" id="UP001152531">
    <property type="component" value="Unassembled WGS sequence"/>
</dbReference>
<proteinExistence type="predicted"/>
<evidence type="ECO:0000313" key="1">
    <source>
        <dbReference type="EMBL" id="CAH6722471.1"/>
    </source>
</evidence>
<dbReference type="EMBL" id="CALSDN010000009">
    <property type="protein sequence ID" value="CAH6722471.1"/>
    <property type="molecule type" value="Genomic_DNA"/>
</dbReference>
<reference evidence="1" key="1">
    <citation type="submission" date="2022-06" db="EMBL/GenBank/DDBJ databases">
        <authorList>
            <person name="Legras J.-L."/>
            <person name="Devillers H."/>
            <person name="Grondin C."/>
        </authorList>
    </citation>
    <scope>NUCLEOTIDE SEQUENCE</scope>
    <source>
        <strain evidence="1">CLIB 1444</strain>
    </source>
</reference>
<evidence type="ECO:0000313" key="2">
    <source>
        <dbReference type="Proteomes" id="UP001152531"/>
    </source>
</evidence>
<sequence>MEGWSEISRLSHASSVSALEFDTQNELIWLGGGDGYINSYSPYEYQYNLQLYPYTKFRSSINDSVNQIISKNHLYSLSSSNINVNNKRGMPLHNINERLNPYYNKFNCMTVNELNNELIISKQDSLFKINLNRSDSYSELDFKSNLSFLNHQSKFLTLGKLDGSVSLFDQNSNKVIKDFQGHSNGLSDLDVQGNYLVTSGYSIRHNNFFVDPLINLYDLRMMKLLSPIPFPFGPSFVKFHPKLPNYIVIASKNGNIQFLDMFDQSNFQLYQIDLLSSSNYLNDLKFSSNGEMLGFTDNFNNLILWGFNNSTKMNNFSIDLDPLPAIETDNHEKLPVDDDNIPLNVVGMPYYKDLLLSNYGSNLIFTKELAKLPLKYDNENLPFLKFIDNKFDNNFHKYYPLKVDQNLIPFISDNSSKFDDRFFRIPNCYNKLLIKYSKFGIEDFNFNLFNKTKFSGLENNLDNSYVNSILQLYKYQSDFQNIILRNLFNEWLPNDEITINKQGNFKGSSLLNEMGYLFDMLNKTNGKNSIITNFSEFLNTIAPPELLNFDDLKTVNSENLKLKTLGFNQWMLNKLIEDFQIQGTFNNDISSLFLIKTNRNILTSINLFPINVQGNITNYLNYSLSGIIELPKMLSINVNFSNKDLKSLDSNWLLPELFTASNNGIIGFTNYSDNKYELLGYVAEINNGPETSIGNHNLITFVKIEGKWYLFNDFLVMEIHEDEVFNFKKDNKRPLILLYQHSQPPPMLKITNNEDINDSILYKDHFALNIREDYIKQYKLLTKEDPPQPGSLIAIDAEFVMLQKELFEINFQGIKNLIKPKKSSLARISVIKDDETPFIDDYIIHSQKIEDYITSFSGIEPGDLDPVNSTKNLVTFQTSYRRLWLLLNIGCVFIGHGLDNDFRTINLHVPPNQIRDTSLLFFLSDYKRKLSLKFLTFVVLNERVQVGNHDSIEDAKYALKLYKAYLELEKNGMLQSTLDYVYYEGQRLKFRVPE</sequence>
<accession>A0ACA9YCI2</accession>
<organism evidence="1 2">
    <name type="scientific">[Candida] jaroonii</name>
    <dbReference type="NCBI Taxonomy" id="467808"/>
    <lineage>
        <taxon>Eukaryota</taxon>
        <taxon>Fungi</taxon>
        <taxon>Dikarya</taxon>
        <taxon>Ascomycota</taxon>
        <taxon>Saccharomycotina</taxon>
        <taxon>Pichiomycetes</taxon>
        <taxon>Debaryomycetaceae</taxon>
        <taxon>Yamadazyma</taxon>
    </lineage>
</organism>
<comment type="caution">
    <text evidence="1">The sequence shown here is derived from an EMBL/GenBank/DDBJ whole genome shotgun (WGS) entry which is preliminary data.</text>
</comment>
<protein>
    <submittedName>
        <fullName evidence="1">PAN2-PAN3 deadenylation complex catalytic subunit Pan2p</fullName>
    </submittedName>
</protein>